<sequence length="758" mass="86119">MDLVKLLNEGDRCIAGELPACTAICPIHVDIKSFIGEIENEDFKKAYKIISKKMPIPKIISRICDHPCEDACVRKTLGGSISISDMERYVVEFGSSSKRAGIHIPQKDKSAAVVGGGLSGIVVAQYLYKKGYQVSVYEKSGKIGGSIWEYAGKRLPEDIIKMEMKDVFENCVHVKLNTPVGGDGLKNIIEDYDAVYLGTGEWSEKLNVNQKTLQIGNTSVFAGGRLVTVNKSVIYSVGSAKTAALSIDRYLNNLSITASRKREGSYLTSLYVDVNNVKAQDVVKKSGDIYNSREIVKEAKRCLKCQCRKCVESCSHLQRYKLNSKDYIRQINHNETVVWGVRFADRMINSCALCGLCREICPVSIDMKTIIGKTRRSMVENSKMPLSDHDFALKDMKFSNGSRFFMAKKQPGYESVKYVFYPGCQLPASNPGYIEKIYSYLMKNIVEGVGIFLGCCGAPADWSGREDLMKEIVEKIKNVWTHMGKPIFILACPTCLSMFDKHMPFIKTISLWEVMSIKGVPLGNKIAGKKHVLNVHDACTARYNGKIQDSIRNIAEKLGYIIEELKYSKKNTKCCGYGGLVYFSNRDQSEDFIKHRIKEGDRDFLVYCAMCKDLFVSFGKRTYHILDLIYGDNLEDIALKRMPTLSERHENRQKVKMNLMKQVWGEDMVNTDDKYDFKLILTKNVRNKMEERLILLEDVKKVIANGEKKNENFFNPENSHYLARLRIENVTHWVEYEKTDEGVLVDKVYIHRMEVVEE</sequence>
<dbReference type="PROSITE" id="PS51379">
    <property type="entry name" value="4FE4S_FER_2"/>
    <property type="match status" value="1"/>
</dbReference>
<dbReference type="EMBL" id="JAJJPB010000015">
    <property type="protein sequence ID" value="MCC9295550.1"/>
    <property type="molecule type" value="Genomic_DNA"/>
</dbReference>
<keyword evidence="8" id="KW-1185">Reference proteome</keyword>
<evidence type="ECO:0000256" key="3">
    <source>
        <dbReference type="ARBA" id="ARBA00023002"/>
    </source>
</evidence>
<reference evidence="7" key="1">
    <citation type="submission" date="2021-11" db="EMBL/GenBank/DDBJ databases">
        <authorList>
            <person name="Qingchun L."/>
            <person name="Dong Z."/>
            <person name="Zongwei Q."/>
            <person name="Jia Z."/>
            <person name="Duotao L."/>
        </authorList>
    </citation>
    <scope>NUCLEOTIDE SEQUENCE</scope>
    <source>
        <strain evidence="7">WLY-B-L2</strain>
    </source>
</reference>
<dbReference type="PANTHER" id="PTHR43255:SF1">
    <property type="entry name" value="IRON-SULFUR-BINDING OXIDOREDUCTASE FADF-RELATED"/>
    <property type="match status" value="1"/>
</dbReference>
<proteinExistence type="predicted"/>
<dbReference type="InterPro" id="IPR051460">
    <property type="entry name" value="HdrC_iron-sulfur_subunit"/>
</dbReference>
<evidence type="ECO:0000256" key="4">
    <source>
        <dbReference type="ARBA" id="ARBA00023004"/>
    </source>
</evidence>
<dbReference type="RefSeq" id="WP_229981590.1">
    <property type="nucleotide sequence ID" value="NZ_JAJJPB010000015.1"/>
</dbReference>
<keyword evidence="4" id="KW-0408">Iron</keyword>
<dbReference type="InterPro" id="IPR004017">
    <property type="entry name" value="Cys_rich_dom"/>
</dbReference>
<dbReference type="InterPro" id="IPR028261">
    <property type="entry name" value="DPD_II"/>
</dbReference>
<keyword evidence="5" id="KW-0411">Iron-sulfur</keyword>
<comment type="caution">
    <text evidence="7">The sequence shown here is derived from an EMBL/GenBank/DDBJ whole genome shotgun (WGS) entry which is preliminary data.</text>
</comment>
<dbReference type="PROSITE" id="PS00198">
    <property type="entry name" value="4FE4S_FER_1"/>
    <property type="match status" value="1"/>
</dbReference>
<feature type="domain" description="4Fe-4S ferredoxin-type" evidence="6">
    <location>
        <begin position="339"/>
        <end position="370"/>
    </location>
</feature>
<dbReference type="Proteomes" id="UP001165422">
    <property type="component" value="Unassembled WGS sequence"/>
</dbReference>
<keyword evidence="1" id="KW-0004">4Fe-4S</keyword>
<dbReference type="Pfam" id="PF13534">
    <property type="entry name" value="Fer4_17"/>
    <property type="match status" value="1"/>
</dbReference>
<dbReference type="SUPFAM" id="SSF51971">
    <property type="entry name" value="Nucleotide-binding domain"/>
    <property type="match status" value="1"/>
</dbReference>
<gene>
    <name evidence="7" type="ORF">LN736_11845</name>
</gene>
<dbReference type="Pfam" id="PF14691">
    <property type="entry name" value="Fer4_20"/>
    <property type="match status" value="1"/>
</dbReference>
<evidence type="ECO:0000313" key="8">
    <source>
        <dbReference type="Proteomes" id="UP001165422"/>
    </source>
</evidence>
<evidence type="ECO:0000256" key="2">
    <source>
        <dbReference type="ARBA" id="ARBA00022723"/>
    </source>
</evidence>
<organism evidence="7 8">
    <name type="scientific">Clostridium aromativorans</name>
    <dbReference type="NCBI Taxonomy" id="2836848"/>
    <lineage>
        <taxon>Bacteria</taxon>
        <taxon>Bacillati</taxon>
        <taxon>Bacillota</taxon>
        <taxon>Clostridia</taxon>
        <taxon>Eubacteriales</taxon>
        <taxon>Clostridiaceae</taxon>
        <taxon>Clostridium</taxon>
    </lineage>
</organism>
<keyword evidence="2" id="KW-0479">Metal-binding</keyword>
<dbReference type="SUPFAM" id="SSF46548">
    <property type="entry name" value="alpha-helical ferredoxin"/>
    <property type="match status" value="1"/>
</dbReference>
<keyword evidence="3" id="KW-0560">Oxidoreductase</keyword>
<dbReference type="InterPro" id="IPR017896">
    <property type="entry name" value="4Fe4S_Fe-S-bd"/>
</dbReference>
<dbReference type="Pfam" id="PF02754">
    <property type="entry name" value="CCG"/>
    <property type="match status" value="2"/>
</dbReference>
<dbReference type="NCBIfam" id="NF045663">
    <property type="entry name" value="diclust_near_Sec"/>
    <property type="match status" value="1"/>
</dbReference>
<name>A0ABS8N8Z9_9CLOT</name>
<dbReference type="InterPro" id="IPR017900">
    <property type="entry name" value="4Fe4S_Fe_S_CS"/>
</dbReference>
<dbReference type="PRINTS" id="PR00469">
    <property type="entry name" value="PNDRDTASEII"/>
</dbReference>
<dbReference type="Gene3D" id="3.50.50.60">
    <property type="entry name" value="FAD/NAD(P)-binding domain"/>
    <property type="match status" value="1"/>
</dbReference>
<evidence type="ECO:0000313" key="7">
    <source>
        <dbReference type="EMBL" id="MCC9295550.1"/>
    </source>
</evidence>
<accession>A0ABS8N8Z9</accession>
<dbReference type="Pfam" id="PF13450">
    <property type="entry name" value="NAD_binding_8"/>
    <property type="match status" value="1"/>
</dbReference>
<dbReference type="PANTHER" id="PTHR43255">
    <property type="entry name" value="IRON-SULFUR-BINDING OXIDOREDUCTASE FADF-RELATED-RELATED"/>
    <property type="match status" value="1"/>
</dbReference>
<dbReference type="InterPro" id="IPR036188">
    <property type="entry name" value="FAD/NAD-bd_sf"/>
</dbReference>
<dbReference type="Gene3D" id="1.10.1060.10">
    <property type="entry name" value="Alpha-helical ferredoxin"/>
    <property type="match status" value="1"/>
</dbReference>
<dbReference type="InterPro" id="IPR009051">
    <property type="entry name" value="Helical_ferredxn"/>
</dbReference>
<evidence type="ECO:0000259" key="6">
    <source>
        <dbReference type="PROSITE" id="PS51379"/>
    </source>
</evidence>
<evidence type="ECO:0000256" key="1">
    <source>
        <dbReference type="ARBA" id="ARBA00022485"/>
    </source>
</evidence>
<protein>
    <submittedName>
        <fullName evidence="7">NAD(P)-binding protein</fullName>
    </submittedName>
</protein>
<evidence type="ECO:0000256" key="5">
    <source>
        <dbReference type="ARBA" id="ARBA00023014"/>
    </source>
</evidence>